<evidence type="ECO:0008006" key="3">
    <source>
        <dbReference type="Google" id="ProtNLM"/>
    </source>
</evidence>
<dbReference type="SUPFAM" id="SSF52309">
    <property type="entry name" value="N-(deoxy)ribosyltransferase-like"/>
    <property type="match status" value="1"/>
</dbReference>
<dbReference type="RefSeq" id="XP_031018992.1">
    <property type="nucleotide sequence ID" value="XM_031157040.1"/>
</dbReference>
<sequence length="540" mass="61694">MTSQAVVVMAPEKPKLNDKTMSVFLAGITTSTDEADWRQTLTNALFDHPVTIFNPNRPDWDGTWKEDFSDKRWEEQVSWELDMQDTADVVVFFFHKSTDAPISLLELGLAVRTKTVVVCAQNEYRKRGNVEAVCRRFNVQLLSTEAQLRDCLIDILERNKWHRLPPFSLSDFCFVNNIMSTPMLTDTGPDPGPDPEMAQLADRVRNTTDARSKEHFRHTIGGFDPRAQEIELPAKFVEKKEVDPKRMDAIKTIFLIMRRRDTTFKKLEKRHFGTLMKMPIHSLEDLIDRTSLHPLIKDILEDTHTMATRFLRKTKGKKKNVESLGRLTSHADHARKRDENTCVLTRAAIVEMAHVFPFSATSSPSAVSTTQGLFDVMHWIMGSAFIESNKSIVKLRGTEAKWNIFGLDRKVHSWLDEGLVAFQSMGVEEETQGYRTSYKTRLKFHFLPKCQFEGNAETTEQIEATLSAINSHLHDQQQQGLPARQFDGPGYIGTFFPSGERVKSGSICYITHEEPEDAYKSADIILLQWECMVLLMMAGE</sequence>
<dbReference type="GeneID" id="41992336"/>
<keyword evidence="2" id="KW-1185">Reference proteome</keyword>
<organism evidence="1 2">
    <name type="scientific">Fusarium coffeatum</name>
    <dbReference type="NCBI Taxonomy" id="231269"/>
    <lineage>
        <taxon>Eukaryota</taxon>
        <taxon>Fungi</taxon>
        <taxon>Dikarya</taxon>
        <taxon>Ascomycota</taxon>
        <taxon>Pezizomycotina</taxon>
        <taxon>Sordariomycetes</taxon>
        <taxon>Hypocreomycetidae</taxon>
        <taxon>Hypocreales</taxon>
        <taxon>Nectriaceae</taxon>
        <taxon>Fusarium</taxon>
        <taxon>Fusarium incarnatum-equiseti species complex</taxon>
    </lineage>
</organism>
<dbReference type="EMBL" id="QKXC01000058">
    <property type="protein sequence ID" value="RBR24401.1"/>
    <property type="molecule type" value="Genomic_DNA"/>
</dbReference>
<comment type="caution">
    <text evidence="1">The sequence shown here is derived from an EMBL/GenBank/DDBJ whole genome shotgun (WGS) entry which is preliminary data.</text>
</comment>
<dbReference type="AlphaFoldDB" id="A0A366S4Y9"/>
<evidence type="ECO:0000313" key="2">
    <source>
        <dbReference type="Proteomes" id="UP000253153"/>
    </source>
</evidence>
<dbReference type="Proteomes" id="UP000253153">
    <property type="component" value="Unassembled WGS sequence"/>
</dbReference>
<dbReference type="OrthoDB" id="2893324at2759"/>
<protein>
    <recommendedName>
        <fullName evidence="3">HNH nuclease domain-containing protein</fullName>
    </recommendedName>
</protein>
<name>A0A366S4Y9_9HYPO</name>
<dbReference type="Gene3D" id="3.40.50.450">
    <property type="match status" value="1"/>
</dbReference>
<gene>
    <name evidence="1" type="ORF">FIESC28_02891</name>
</gene>
<dbReference type="Pfam" id="PF15891">
    <property type="entry name" value="Nuc_deoxyri_tr2"/>
    <property type="match status" value="1"/>
</dbReference>
<proteinExistence type="predicted"/>
<reference evidence="1 2" key="1">
    <citation type="submission" date="2018-06" db="EMBL/GenBank/DDBJ databases">
        <title>Fusarium incarnatum-equiseti species complex species 28.</title>
        <authorList>
            <person name="Gardiner D.M."/>
        </authorList>
    </citation>
    <scope>NUCLEOTIDE SEQUENCE [LARGE SCALE GENOMIC DNA]</scope>
    <source>
        <strain evidence="1 2">FIESC_28</strain>
    </source>
</reference>
<evidence type="ECO:0000313" key="1">
    <source>
        <dbReference type="EMBL" id="RBR24401.1"/>
    </source>
</evidence>
<dbReference type="InterPro" id="IPR039470">
    <property type="entry name" value="Nuc_deoxyri_tr2"/>
</dbReference>
<accession>A0A366S4Y9</accession>